<proteinExistence type="predicted"/>
<gene>
    <name evidence="2" type="ORF">UDIV_5480</name>
</gene>
<accession>A0A084EXG9</accession>
<dbReference type="EMBL" id="JFDP01000066">
    <property type="protein sequence ID" value="KEZ22661.1"/>
    <property type="molecule type" value="Genomic_DNA"/>
</dbReference>
<feature type="compositionally biased region" description="Low complexity" evidence="1">
    <location>
        <begin position="11"/>
        <end position="27"/>
    </location>
</feature>
<evidence type="ECO:0000256" key="1">
    <source>
        <dbReference type="SAM" id="MobiDB-lite"/>
    </source>
</evidence>
<comment type="caution">
    <text evidence="2">The sequence shown here is derived from an EMBL/GenBank/DDBJ whole genome shotgun (WGS) entry which is preliminary data.</text>
</comment>
<feature type="region of interest" description="Disordered" evidence="1">
    <location>
        <begin position="1"/>
        <end position="34"/>
    </location>
</feature>
<dbReference type="RefSeq" id="WP_038103166.1">
    <property type="nucleotide sequence ID" value="NZ_JFDP01000066.1"/>
</dbReference>
<name>A0A084EXG9_9BACT</name>
<evidence type="ECO:0000313" key="3">
    <source>
        <dbReference type="Proteomes" id="UP000028537"/>
    </source>
</evidence>
<evidence type="ECO:0000313" key="2">
    <source>
        <dbReference type="EMBL" id="KEZ22661.1"/>
    </source>
</evidence>
<keyword evidence="3" id="KW-1185">Reference proteome</keyword>
<reference evidence="2 3" key="1">
    <citation type="submission" date="2014-02" db="EMBL/GenBank/DDBJ databases">
        <title>Genome sequence of Ureaplasma diversum strain 246.</title>
        <authorList>
            <person name="Sirand-Pugnet P."/>
            <person name="Breton M."/>
            <person name="Dordet-Frisoni E."/>
            <person name="Baranowski E."/>
            <person name="Barre A."/>
            <person name="Couture C."/>
            <person name="Dupuy V."/>
            <person name="Gaurivaud P."/>
            <person name="Jacob D."/>
            <person name="Lemaitre C."/>
            <person name="Manso-Silvan L."/>
            <person name="Nikolski M."/>
            <person name="Nouvel L.-X."/>
            <person name="Poumarat F."/>
            <person name="Tardy F."/>
            <person name="Thebault P."/>
            <person name="Theil S."/>
            <person name="Citti C."/>
            <person name="Thiaucourt F."/>
            <person name="Blanchard A."/>
        </authorList>
    </citation>
    <scope>NUCLEOTIDE SEQUENCE [LARGE SCALE GENOMIC DNA]</scope>
    <source>
        <strain evidence="2 3">NCTC 246</strain>
    </source>
</reference>
<dbReference type="Proteomes" id="UP000028537">
    <property type="component" value="Unassembled WGS sequence"/>
</dbReference>
<dbReference type="AlphaFoldDB" id="A0A084EXG9"/>
<feature type="compositionally biased region" description="Polar residues" evidence="1">
    <location>
        <begin position="1"/>
        <end position="10"/>
    </location>
</feature>
<protein>
    <submittedName>
        <fullName evidence="2">Uncharacterized protein</fullName>
    </submittedName>
</protein>
<sequence length="148" mass="16099">MESGSATTPKTQGSTTDGSTTNSSGKTADAATPKLEESDAYVDIYPGTSLSKPAADKWTLNIPIQKANDKFVQVVLKEKDGEKVASTFGKVYSNYVAVDFNAIKTDKEYTVEMIKISDNKDGTNPKLAKLSDKTKAYKFVYRESNSSF</sequence>
<organism evidence="2 3">
    <name type="scientific">Ureaplasma diversum NCTC 246</name>
    <dbReference type="NCBI Taxonomy" id="1188241"/>
    <lineage>
        <taxon>Bacteria</taxon>
        <taxon>Bacillati</taxon>
        <taxon>Mycoplasmatota</taxon>
        <taxon>Mycoplasmoidales</taxon>
        <taxon>Mycoplasmoidaceae</taxon>
        <taxon>Ureaplasma</taxon>
    </lineage>
</organism>